<protein>
    <submittedName>
        <fullName evidence="1">Uncharacterized protein</fullName>
    </submittedName>
</protein>
<reference evidence="1" key="2">
    <citation type="submission" date="2002-03" db="EMBL/GenBank/DDBJ databases">
        <title>Oryza sativa nipponbare(GA3) genomic DNA, chromosome 2, PAC clone:P0483C08.</title>
        <authorList>
            <person name="Sasaki T."/>
            <person name="Matsumoto T."/>
            <person name="Yamamoto K."/>
        </authorList>
    </citation>
    <scope>NUCLEOTIDE SEQUENCE</scope>
</reference>
<evidence type="ECO:0000313" key="3">
    <source>
        <dbReference type="EMBL" id="EAZ23087.1"/>
    </source>
</evidence>
<dbReference type="Proteomes" id="UP000000763">
    <property type="component" value="Chromosome 2"/>
</dbReference>
<reference evidence="3" key="6">
    <citation type="submission" date="2008-12" db="EMBL/GenBank/DDBJ databases">
        <title>Improved gene annotation of the rice (Oryza sativa) genomes.</title>
        <authorList>
            <person name="Wang J."/>
            <person name="Li R."/>
            <person name="Fan W."/>
            <person name="Huang Q."/>
            <person name="Zhang J."/>
            <person name="Zhou Y."/>
            <person name="Hu Y."/>
            <person name="Zi S."/>
            <person name="Li J."/>
            <person name="Ni P."/>
            <person name="Zheng H."/>
            <person name="Zhang Y."/>
            <person name="Zhao M."/>
            <person name="Hao Q."/>
            <person name="McDermott J."/>
            <person name="Samudrala R."/>
            <person name="Kristiansen K."/>
            <person name="Wong G.K.-S."/>
        </authorList>
    </citation>
    <scope>NUCLEOTIDE SEQUENCE</scope>
</reference>
<evidence type="ECO:0000313" key="1">
    <source>
        <dbReference type="EMBL" id="BAD21870.1"/>
    </source>
</evidence>
<evidence type="ECO:0000313" key="4">
    <source>
        <dbReference type="Proteomes" id="UP000000763"/>
    </source>
</evidence>
<dbReference type="AlphaFoldDB" id="Q6K7H9"/>
<dbReference type="EMBL" id="AP004864">
    <property type="protein sequence ID" value="BAD21875.1"/>
    <property type="molecule type" value="Genomic_DNA"/>
</dbReference>
<accession>Q6K772</accession>
<reference evidence="4" key="5">
    <citation type="journal article" date="2008" name="Nucleic Acids Res.">
        <title>The rice annotation project database (RAP-DB): 2008 update.</title>
        <authorList>
            <consortium name="The rice annotation project (RAP)"/>
        </authorList>
    </citation>
    <scope>GENOME REANNOTATION</scope>
    <source>
        <strain evidence="4">cv. Nipponbare</strain>
    </source>
</reference>
<evidence type="ECO:0000313" key="2">
    <source>
        <dbReference type="EMBL" id="BAD21875.1"/>
    </source>
</evidence>
<reference evidence="2" key="1">
    <citation type="submission" date="2002-03" db="EMBL/GenBank/DDBJ databases">
        <title>Oryza sativa nipponbare(GA3) genomic DNA, chromosome 2, BAC clone:OSJNBa0048K16.</title>
        <authorList>
            <person name="Sasaki T."/>
            <person name="Matsumoto T."/>
            <person name="Yamamoto K."/>
        </authorList>
    </citation>
    <scope>NUCLEOTIDE SEQUENCE</scope>
</reference>
<reference evidence="3" key="4">
    <citation type="journal article" date="2005" name="PLoS Biol.">
        <title>The genomes of Oryza sativa: a history of duplications.</title>
        <authorList>
            <person name="Yu J."/>
            <person name="Wang J."/>
            <person name="Lin W."/>
            <person name="Li S."/>
            <person name="Li H."/>
            <person name="Zhou J."/>
            <person name="Ni P."/>
            <person name="Dong W."/>
            <person name="Hu S."/>
            <person name="Zeng C."/>
            <person name="Zhang J."/>
            <person name="Zhang Y."/>
            <person name="Li R."/>
            <person name="Xu Z."/>
            <person name="Li S."/>
            <person name="Li X."/>
            <person name="Zheng H."/>
            <person name="Cong L."/>
            <person name="Lin L."/>
            <person name="Yin J."/>
            <person name="Geng J."/>
            <person name="Li G."/>
            <person name="Shi J."/>
            <person name="Liu J."/>
            <person name="Lv H."/>
            <person name="Li J."/>
            <person name="Wang J."/>
            <person name="Deng Y."/>
            <person name="Ran L."/>
            <person name="Shi X."/>
            <person name="Wang X."/>
            <person name="Wu Q."/>
            <person name="Li C."/>
            <person name="Ren X."/>
            <person name="Wang J."/>
            <person name="Wang X."/>
            <person name="Li D."/>
            <person name="Liu D."/>
            <person name="Zhang X."/>
            <person name="Ji Z."/>
            <person name="Zhao W."/>
            <person name="Sun Y."/>
            <person name="Zhang Z."/>
            <person name="Bao J."/>
            <person name="Han Y."/>
            <person name="Dong L."/>
            <person name="Ji J."/>
            <person name="Chen P."/>
            <person name="Wu S."/>
            <person name="Liu J."/>
            <person name="Xiao Y."/>
            <person name="Bu D."/>
            <person name="Tan J."/>
            <person name="Yang L."/>
            <person name="Ye C."/>
            <person name="Zhang J."/>
            <person name="Xu J."/>
            <person name="Zhou Y."/>
            <person name="Yu Y."/>
            <person name="Zhang B."/>
            <person name="Zhuang S."/>
            <person name="Wei H."/>
            <person name="Liu B."/>
            <person name="Lei M."/>
            <person name="Yu H."/>
            <person name="Li Y."/>
            <person name="Xu H."/>
            <person name="Wei S."/>
            <person name="He X."/>
            <person name="Fang L."/>
            <person name="Zhang Z."/>
            <person name="Zhang Y."/>
            <person name="Huang X."/>
            <person name="Su Z."/>
            <person name="Tong W."/>
            <person name="Li J."/>
            <person name="Tong Z."/>
            <person name="Li S."/>
            <person name="Ye J."/>
            <person name="Wang L."/>
            <person name="Fang L."/>
            <person name="Lei T."/>
            <person name="Chen C."/>
            <person name="Chen H."/>
            <person name="Xu Z."/>
            <person name="Li H."/>
            <person name="Huang H."/>
            <person name="Zhang F."/>
            <person name="Xu H."/>
            <person name="Li N."/>
            <person name="Zhao C."/>
            <person name="Li S."/>
            <person name="Dong L."/>
            <person name="Huang Y."/>
            <person name="Li L."/>
            <person name="Xi Y."/>
            <person name="Qi Q."/>
            <person name="Li W."/>
            <person name="Zhang B."/>
            <person name="Hu W."/>
            <person name="Zhang Y."/>
            <person name="Tian X."/>
            <person name="Jiao Y."/>
            <person name="Liang X."/>
            <person name="Jin J."/>
            <person name="Gao L."/>
            <person name="Zheng W."/>
            <person name="Hao B."/>
            <person name="Liu S."/>
            <person name="Wang W."/>
            <person name="Yuan L."/>
            <person name="Cao M."/>
            <person name="McDermott J."/>
            <person name="Samudrala R."/>
            <person name="Wang J."/>
            <person name="Wong G.K."/>
            <person name="Yang H."/>
        </authorList>
    </citation>
    <scope>NUCLEOTIDE SEQUENCE [LARGE SCALE GENOMIC DNA]</scope>
</reference>
<sequence length="85" mass="9454">MGVSHGAGGPAHQLTARCFHPHYPFITGETPLFPVVAASTLVWEGKKICKMKARVISSKRVFRSRGVQTFDMTGYKIFVCELNRT</sequence>
<accession>Q6K7H9</accession>
<dbReference type="Proteomes" id="UP000007752">
    <property type="component" value="Chromosome 2"/>
</dbReference>
<name>Q6K7H9_ORYSJ</name>
<proteinExistence type="predicted"/>
<dbReference type="EMBL" id="AP004837">
    <property type="protein sequence ID" value="BAD21870.1"/>
    <property type="molecule type" value="Genomic_DNA"/>
</dbReference>
<gene>
    <name evidence="3" type="ORF">OsJ_06780</name>
    <name evidence="2" type="ORF">OSJNBa0048K16.1</name>
    <name evidence="1" type="ORF">P0483C08.41</name>
</gene>
<dbReference type="EMBL" id="CM000139">
    <property type="protein sequence ID" value="EAZ23087.1"/>
    <property type="molecule type" value="Genomic_DNA"/>
</dbReference>
<organism evidence="1 4">
    <name type="scientific">Oryza sativa subsp. japonica</name>
    <name type="common">Rice</name>
    <dbReference type="NCBI Taxonomy" id="39947"/>
    <lineage>
        <taxon>Eukaryota</taxon>
        <taxon>Viridiplantae</taxon>
        <taxon>Streptophyta</taxon>
        <taxon>Embryophyta</taxon>
        <taxon>Tracheophyta</taxon>
        <taxon>Spermatophyta</taxon>
        <taxon>Magnoliopsida</taxon>
        <taxon>Liliopsida</taxon>
        <taxon>Poales</taxon>
        <taxon>Poaceae</taxon>
        <taxon>BOP clade</taxon>
        <taxon>Oryzoideae</taxon>
        <taxon>Oryzeae</taxon>
        <taxon>Oryzinae</taxon>
        <taxon>Oryza</taxon>
        <taxon>Oryza sativa</taxon>
    </lineage>
</organism>
<reference evidence="4" key="3">
    <citation type="journal article" date="2005" name="Nature">
        <title>The map-based sequence of the rice genome.</title>
        <authorList>
            <consortium name="International rice genome sequencing project (IRGSP)"/>
            <person name="Matsumoto T."/>
            <person name="Wu J."/>
            <person name="Kanamori H."/>
            <person name="Katayose Y."/>
            <person name="Fujisawa M."/>
            <person name="Namiki N."/>
            <person name="Mizuno H."/>
            <person name="Yamamoto K."/>
            <person name="Antonio B.A."/>
            <person name="Baba T."/>
            <person name="Sakata K."/>
            <person name="Nagamura Y."/>
            <person name="Aoki H."/>
            <person name="Arikawa K."/>
            <person name="Arita K."/>
            <person name="Bito T."/>
            <person name="Chiden Y."/>
            <person name="Fujitsuka N."/>
            <person name="Fukunaka R."/>
            <person name="Hamada M."/>
            <person name="Harada C."/>
            <person name="Hayashi A."/>
            <person name="Hijishita S."/>
            <person name="Honda M."/>
            <person name="Hosokawa S."/>
            <person name="Ichikawa Y."/>
            <person name="Idonuma A."/>
            <person name="Iijima M."/>
            <person name="Ikeda M."/>
            <person name="Ikeno M."/>
            <person name="Ito K."/>
            <person name="Ito S."/>
            <person name="Ito T."/>
            <person name="Ito Y."/>
            <person name="Ito Y."/>
            <person name="Iwabuchi A."/>
            <person name="Kamiya K."/>
            <person name="Karasawa W."/>
            <person name="Kurita K."/>
            <person name="Katagiri S."/>
            <person name="Kikuta A."/>
            <person name="Kobayashi H."/>
            <person name="Kobayashi N."/>
            <person name="Machita K."/>
            <person name="Maehara T."/>
            <person name="Masukawa M."/>
            <person name="Mizubayashi T."/>
            <person name="Mukai Y."/>
            <person name="Nagasaki H."/>
            <person name="Nagata Y."/>
            <person name="Naito S."/>
            <person name="Nakashima M."/>
            <person name="Nakama Y."/>
            <person name="Nakamichi Y."/>
            <person name="Nakamura M."/>
            <person name="Meguro A."/>
            <person name="Negishi M."/>
            <person name="Ohta I."/>
            <person name="Ohta T."/>
            <person name="Okamoto M."/>
            <person name="Ono N."/>
            <person name="Saji S."/>
            <person name="Sakaguchi M."/>
            <person name="Sakai K."/>
            <person name="Shibata M."/>
            <person name="Shimokawa T."/>
            <person name="Song J."/>
            <person name="Takazaki Y."/>
            <person name="Terasawa K."/>
            <person name="Tsugane M."/>
            <person name="Tsuji K."/>
            <person name="Ueda S."/>
            <person name="Waki K."/>
            <person name="Yamagata H."/>
            <person name="Yamamoto M."/>
            <person name="Yamamoto S."/>
            <person name="Yamane H."/>
            <person name="Yoshiki S."/>
            <person name="Yoshihara R."/>
            <person name="Yukawa K."/>
            <person name="Zhong H."/>
            <person name="Yano M."/>
            <person name="Yuan Q."/>
            <person name="Ouyang S."/>
            <person name="Liu J."/>
            <person name="Jones K.M."/>
            <person name="Gansberger K."/>
            <person name="Moffat K."/>
            <person name="Hill J."/>
            <person name="Bera J."/>
            <person name="Fadrosh D."/>
            <person name="Jin S."/>
            <person name="Johri S."/>
            <person name="Kim M."/>
            <person name="Overton L."/>
            <person name="Reardon M."/>
            <person name="Tsitrin T."/>
            <person name="Vuong H."/>
            <person name="Weaver B."/>
            <person name="Ciecko A."/>
            <person name="Tallon L."/>
            <person name="Jackson J."/>
            <person name="Pai G."/>
            <person name="Aken S.V."/>
            <person name="Utterback T."/>
            <person name="Reidmuller S."/>
            <person name="Feldblyum T."/>
            <person name="Hsiao J."/>
            <person name="Zismann V."/>
            <person name="Iobst S."/>
            <person name="de Vazeille A.R."/>
            <person name="Buell C.R."/>
            <person name="Ying K."/>
            <person name="Li Y."/>
            <person name="Lu T."/>
            <person name="Huang Y."/>
            <person name="Zhao Q."/>
            <person name="Feng Q."/>
            <person name="Zhang L."/>
            <person name="Zhu J."/>
            <person name="Weng Q."/>
            <person name="Mu J."/>
            <person name="Lu Y."/>
            <person name="Fan D."/>
            <person name="Liu Y."/>
            <person name="Guan J."/>
            <person name="Zhang Y."/>
            <person name="Yu S."/>
            <person name="Liu X."/>
            <person name="Zhang Y."/>
            <person name="Hong G."/>
            <person name="Han B."/>
            <person name="Choisne N."/>
            <person name="Demange N."/>
            <person name="Orjeda G."/>
            <person name="Samain S."/>
            <person name="Cattolico L."/>
            <person name="Pelletier E."/>
            <person name="Couloux A."/>
            <person name="Segurens B."/>
            <person name="Wincker P."/>
            <person name="D'Hont A."/>
            <person name="Scarpelli C."/>
            <person name="Weissenbach J."/>
            <person name="Salanoubat M."/>
            <person name="Quetier F."/>
            <person name="Yu Y."/>
            <person name="Kim H.R."/>
            <person name="Rambo T."/>
            <person name="Currie J."/>
            <person name="Collura K."/>
            <person name="Luo M."/>
            <person name="Yang T."/>
            <person name="Ammiraju J.S.S."/>
            <person name="Engler F."/>
            <person name="Soderlund C."/>
            <person name="Wing R.A."/>
            <person name="Palmer L.E."/>
            <person name="de la Bastide M."/>
            <person name="Spiegel L."/>
            <person name="Nascimento L."/>
            <person name="Zutavern T."/>
            <person name="O'Shaughnessy A."/>
            <person name="Dike S."/>
            <person name="Dedhia N."/>
            <person name="Preston R."/>
            <person name="Balija V."/>
            <person name="McCombie W.R."/>
            <person name="Chow T."/>
            <person name="Chen H."/>
            <person name="Chung M."/>
            <person name="Chen C."/>
            <person name="Shaw J."/>
            <person name="Wu H."/>
            <person name="Hsiao K."/>
            <person name="Chao Y."/>
            <person name="Chu M."/>
            <person name="Cheng C."/>
            <person name="Hour A."/>
            <person name="Lee P."/>
            <person name="Lin S."/>
            <person name="Lin Y."/>
            <person name="Liou J."/>
            <person name="Liu S."/>
            <person name="Hsing Y."/>
            <person name="Raghuvanshi S."/>
            <person name="Mohanty A."/>
            <person name="Bharti A.K."/>
            <person name="Gaur A."/>
            <person name="Gupta V."/>
            <person name="Kumar D."/>
            <person name="Ravi V."/>
            <person name="Vij S."/>
            <person name="Kapur A."/>
            <person name="Khurana P."/>
            <person name="Khurana P."/>
            <person name="Khurana J.P."/>
            <person name="Tyagi A.K."/>
            <person name="Gaikwad K."/>
            <person name="Singh A."/>
            <person name="Dalal V."/>
            <person name="Srivastava S."/>
            <person name="Dixit A."/>
            <person name="Pal A.K."/>
            <person name="Ghazi I.A."/>
            <person name="Yadav M."/>
            <person name="Pandit A."/>
            <person name="Bhargava A."/>
            <person name="Sureshbabu K."/>
            <person name="Batra K."/>
            <person name="Sharma T.R."/>
            <person name="Mohapatra T."/>
            <person name="Singh N.K."/>
            <person name="Messing J."/>
            <person name="Nelson A.B."/>
            <person name="Fuks G."/>
            <person name="Kavchok S."/>
            <person name="Keizer G."/>
            <person name="Linton E."/>
            <person name="Llaca V."/>
            <person name="Song R."/>
            <person name="Tanyolac B."/>
            <person name="Young S."/>
            <person name="Ho-Il K."/>
            <person name="Hahn J.H."/>
            <person name="Sangsakoo G."/>
            <person name="Vanavichit A."/>
            <person name="de Mattos Luiz.A.T."/>
            <person name="Zimmer P.D."/>
            <person name="Malone G."/>
            <person name="Dellagostin O."/>
            <person name="de Oliveira A.C."/>
            <person name="Bevan M."/>
            <person name="Bancroft I."/>
            <person name="Minx P."/>
            <person name="Cordum H."/>
            <person name="Wilson R."/>
            <person name="Cheng Z."/>
            <person name="Jin W."/>
            <person name="Jiang J."/>
            <person name="Leong S.A."/>
            <person name="Iwama H."/>
            <person name="Gojobori T."/>
            <person name="Itoh T."/>
            <person name="Niimura Y."/>
            <person name="Fujii Y."/>
            <person name="Habara T."/>
            <person name="Sakai H."/>
            <person name="Sato Y."/>
            <person name="Wilson G."/>
            <person name="Kumar K."/>
            <person name="McCouch S."/>
            <person name="Juretic N."/>
            <person name="Hoen D."/>
            <person name="Wright S."/>
            <person name="Bruskiewich R."/>
            <person name="Bureau T."/>
            <person name="Miyao A."/>
            <person name="Hirochika H."/>
            <person name="Nishikawa T."/>
            <person name="Kadowaki K."/>
            <person name="Sugiura M."/>
            <person name="Burr B."/>
            <person name="Sasaki T."/>
        </authorList>
    </citation>
    <scope>NUCLEOTIDE SEQUENCE [LARGE SCALE GENOMIC DNA]</scope>
    <source>
        <strain evidence="4">cv. Nipponbare</strain>
    </source>
</reference>